<evidence type="ECO:0000313" key="3">
    <source>
        <dbReference type="Proteomes" id="UP001499979"/>
    </source>
</evidence>
<dbReference type="Proteomes" id="UP001499979">
    <property type="component" value="Unassembled WGS sequence"/>
</dbReference>
<dbReference type="EMBL" id="BAAAJE010000037">
    <property type="protein sequence ID" value="GAA1165958.1"/>
    <property type="molecule type" value="Genomic_DNA"/>
</dbReference>
<dbReference type="InterPro" id="IPR017926">
    <property type="entry name" value="GATASE"/>
</dbReference>
<keyword evidence="3" id="KW-1185">Reference proteome</keyword>
<gene>
    <name evidence="2" type="ORF">GCM10009606_49070</name>
</gene>
<feature type="domain" description="Glutamine amidotransferase" evidence="1">
    <location>
        <begin position="80"/>
        <end position="182"/>
    </location>
</feature>
<dbReference type="RefSeq" id="WP_343911253.1">
    <property type="nucleotide sequence ID" value="NZ_BAAAJE010000037.1"/>
</dbReference>
<dbReference type="PROSITE" id="PS51273">
    <property type="entry name" value="GATASE_TYPE_1"/>
    <property type="match status" value="1"/>
</dbReference>
<organism evidence="2 3">
    <name type="scientific">Nocardioides aquiterrae</name>
    <dbReference type="NCBI Taxonomy" id="203799"/>
    <lineage>
        <taxon>Bacteria</taxon>
        <taxon>Bacillati</taxon>
        <taxon>Actinomycetota</taxon>
        <taxon>Actinomycetes</taxon>
        <taxon>Propionibacteriales</taxon>
        <taxon>Nocardioidaceae</taxon>
        <taxon>Nocardioides</taxon>
    </lineage>
</organism>
<name>A0ABN1USV6_9ACTN</name>
<sequence>MRVLVIQHDHASPIGPVGERFADHGYDVVTHPVVAEEHFHSPGVTTEFPDFASFDAVVPMGAPWSTYDVATVGSWVLPELDQLRAADAAGVPVLGICFGGQLLAEAHGGGVQPTERPEIGWYDVASSAPDIVPAGPWFEWHYDAWTIPPGATEIASNANASQAFVLRRNLGVQFHPELTSTMLAGWLANGGNGKAREFGLDPADLLARTTAVDSRSRARAHALVDGFLARVADRLSPARPA</sequence>
<proteinExistence type="predicted"/>
<dbReference type="SUPFAM" id="SSF52317">
    <property type="entry name" value="Class I glutamine amidotransferase-like"/>
    <property type="match status" value="1"/>
</dbReference>
<dbReference type="PANTHER" id="PTHR42695:SF5">
    <property type="entry name" value="GLUTAMINE AMIDOTRANSFERASE YLR126C-RELATED"/>
    <property type="match status" value="1"/>
</dbReference>
<comment type="caution">
    <text evidence="2">The sequence shown here is derived from an EMBL/GenBank/DDBJ whole genome shotgun (WGS) entry which is preliminary data.</text>
</comment>
<keyword evidence="2" id="KW-0315">Glutamine amidotransferase</keyword>
<evidence type="ECO:0000313" key="2">
    <source>
        <dbReference type="EMBL" id="GAA1165958.1"/>
    </source>
</evidence>
<dbReference type="Gene3D" id="3.40.50.880">
    <property type="match status" value="1"/>
</dbReference>
<dbReference type="Pfam" id="PF00117">
    <property type="entry name" value="GATase"/>
    <property type="match status" value="1"/>
</dbReference>
<dbReference type="PANTHER" id="PTHR42695">
    <property type="entry name" value="GLUTAMINE AMIDOTRANSFERASE YLR126C-RELATED"/>
    <property type="match status" value="1"/>
</dbReference>
<dbReference type="CDD" id="cd01741">
    <property type="entry name" value="GATase1_1"/>
    <property type="match status" value="1"/>
</dbReference>
<dbReference type="InterPro" id="IPR044992">
    <property type="entry name" value="ChyE-like"/>
</dbReference>
<reference evidence="2 3" key="1">
    <citation type="journal article" date="2019" name="Int. J. Syst. Evol. Microbiol.">
        <title>The Global Catalogue of Microorganisms (GCM) 10K type strain sequencing project: providing services to taxonomists for standard genome sequencing and annotation.</title>
        <authorList>
            <consortium name="The Broad Institute Genomics Platform"/>
            <consortium name="The Broad Institute Genome Sequencing Center for Infectious Disease"/>
            <person name="Wu L."/>
            <person name="Ma J."/>
        </authorList>
    </citation>
    <scope>NUCLEOTIDE SEQUENCE [LARGE SCALE GENOMIC DNA]</scope>
    <source>
        <strain evidence="2 3">JCM 11813</strain>
    </source>
</reference>
<accession>A0ABN1USV6</accession>
<dbReference type="InterPro" id="IPR029062">
    <property type="entry name" value="Class_I_gatase-like"/>
</dbReference>
<protein>
    <submittedName>
        <fullName evidence="2">Type 1 glutamine amidotransferase</fullName>
    </submittedName>
</protein>
<evidence type="ECO:0000259" key="1">
    <source>
        <dbReference type="Pfam" id="PF00117"/>
    </source>
</evidence>